<name>A0A175YMR6_DAUCS</name>
<proteinExistence type="predicted"/>
<sequence>MPRVQIKDQAKQATTEAKAASAAGTNNAVPALSIVGDGAGAPTSRAAVTPTLEQATRTMKTTVRTEASFKLSITKITKIVSRE</sequence>
<evidence type="ECO:0000313" key="1">
    <source>
        <dbReference type="EMBL" id="KZM84647.1"/>
    </source>
</evidence>
<dbReference type="EMBL" id="LNRQ01000008">
    <property type="protein sequence ID" value="KZM84647.1"/>
    <property type="molecule type" value="Genomic_DNA"/>
</dbReference>
<reference evidence="2" key="2">
    <citation type="submission" date="2022-03" db="EMBL/GenBank/DDBJ databases">
        <title>Draft title - Genomic analysis of global carrot germplasm unveils the trajectory of domestication and the origin of high carotenoid orange carrot.</title>
        <authorList>
            <person name="Iorizzo M."/>
            <person name="Ellison S."/>
            <person name="Senalik D."/>
            <person name="Macko-Podgorni A."/>
            <person name="Grzebelus D."/>
            <person name="Bostan H."/>
            <person name="Rolling W."/>
            <person name="Curaba J."/>
            <person name="Simon P."/>
        </authorList>
    </citation>
    <scope>NUCLEOTIDE SEQUENCE</scope>
    <source>
        <tissue evidence="2">Leaf</tissue>
    </source>
</reference>
<evidence type="ECO:0000313" key="3">
    <source>
        <dbReference type="Proteomes" id="UP000077755"/>
    </source>
</evidence>
<evidence type="ECO:0000313" key="2">
    <source>
        <dbReference type="EMBL" id="WOH12020.1"/>
    </source>
</evidence>
<dbReference type="AlphaFoldDB" id="A0A175YMR6"/>
<organism evidence="1">
    <name type="scientific">Daucus carota subsp. sativus</name>
    <name type="common">Carrot</name>
    <dbReference type="NCBI Taxonomy" id="79200"/>
    <lineage>
        <taxon>Eukaryota</taxon>
        <taxon>Viridiplantae</taxon>
        <taxon>Streptophyta</taxon>
        <taxon>Embryophyta</taxon>
        <taxon>Tracheophyta</taxon>
        <taxon>Spermatophyta</taxon>
        <taxon>Magnoliopsida</taxon>
        <taxon>eudicotyledons</taxon>
        <taxon>Gunneridae</taxon>
        <taxon>Pentapetalae</taxon>
        <taxon>asterids</taxon>
        <taxon>campanulids</taxon>
        <taxon>Apiales</taxon>
        <taxon>Apiaceae</taxon>
        <taxon>Apioideae</taxon>
        <taxon>Scandiceae</taxon>
        <taxon>Daucinae</taxon>
        <taxon>Daucus</taxon>
        <taxon>Daucus sect. Daucus</taxon>
    </lineage>
</organism>
<gene>
    <name evidence="1" type="ORF">DCAR_027931</name>
    <name evidence="2" type="ORF">DCAR_0831517</name>
</gene>
<dbReference type="Proteomes" id="UP000077755">
    <property type="component" value="Chromosome 8"/>
</dbReference>
<dbReference type="Gramene" id="KZM84647">
    <property type="protein sequence ID" value="KZM84647"/>
    <property type="gene ID" value="DCAR_027931"/>
</dbReference>
<accession>A0A175YMR6</accession>
<protein>
    <submittedName>
        <fullName evidence="1">Uncharacterized protein</fullName>
    </submittedName>
</protein>
<dbReference type="EMBL" id="CP093350">
    <property type="protein sequence ID" value="WOH12020.1"/>
    <property type="molecule type" value="Genomic_DNA"/>
</dbReference>
<reference evidence="1" key="1">
    <citation type="journal article" date="2016" name="Nat. Genet.">
        <title>A high-quality carrot genome assembly provides new insights into carotenoid accumulation and asterid genome evolution.</title>
        <authorList>
            <person name="Iorizzo M."/>
            <person name="Ellison S."/>
            <person name="Senalik D."/>
            <person name="Zeng P."/>
            <person name="Satapoomin P."/>
            <person name="Huang J."/>
            <person name="Bowman M."/>
            <person name="Iovene M."/>
            <person name="Sanseverino W."/>
            <person name="Cavagnaro P."/>
            <person name="Yildiz M."/>
            <person name="Macko-Podgorni A."/>
            <person name="Moranska E."/>
            <person name="Grzebelus E."/>
            <person name="Grzebelus D."/>
            <person name="Ashrafi H."/>
            <person name="Zheng Z."/>
            <person name="Cheng S."/>
            <person name="Spooner D."/>
            <person name="Van Deynze A."/>
            <person name="Simon P."/>
        </authorList>
    </citation>
    <scope>NUCLEOTIDE SEQUENCE [LARGE SCALE GENOMIC DNA]</scope>
    <source>
        <tissue evidence="1">Leaf</tissue>
    </source>
</reference>
<keyword evidence="3" id="KW-1185">Reference proteome</keyword>